<dbReference type="Proteomes" id="UP001165120">
    <property type="component" value="Unassembled WGS sequence"/>
</dbReference>
<comment type="caution">
    <text evidence="2">The sequence shown here is derived from an EMBL/GenBank/DDBJ whole genome shotgun (WGS) entry which is preliminary data.</text>
</comment>
<protein>
    <submittedName>
        <fullName evidence="2">Unnamed protein product</fullName>
    </submittedName>
</protein>
<evidence type="ECO:0000313" key="2">
    <source>
        <dbReference type="EMBL" id="GME71733.1"/>
    </source>
</evidence>
<feature type="compositionally biased region" description="Basic residues" evidence="1">
    <location>
        <begin position="393"/>
        <end position="405"/>
    </location>
</feature>
<name>A0A9W6WH64_CANBO</name>
<feature type="compositionally biased region" description="Low complexity" evidence="1">
    <location>
        <begin position="154"/>
        <end position="169"/>
    </location>
</feature>
<feature type="compositionally biased region" description="Basic residues" evidence="1">
    <location>
        <begin position="182"/>
        <end position="191"/>
    </location>
</feature>
<dbReference type="AlphaFoldDB" id="A0A9W6WH64"/>
<evidence type="ECO:0000256" key="1">
    <source>
        <dbReference type="SAM" id="MobiDB-lite"/>
    </source>
</evidence>
<organism evidence="2 3">
    <name type="scientific">Candida boidinii</name>
    <name type="common">Yeast</name>
    <dbReference type="NCBI Taxonomy" id="5477"/>
    <lineage>
        <taxon>Eukaryota</taxon>
        <taxon>Fungi</taxon>
        <taxon>Dikarya</taxon>
        <taxon>Ascomycota</taxon>
        <taxon>Saccharomycotina</taxon>
        <taxon>Pichiomycetes</taxon>
        <taxon>Pichiales</taxon>
        <taxon>Pichiaceae</taxon>
        <taxon>Ogataea</taxon>
        <taxon>Ogataea/Candida clade</taxon>
    </lineage>
</organism>
<reference evidence="2" key="1">
    <citation type="submission" date="2023-04" db="EMBL/GenBank/DDBJ databases">
        <title>Candida boidinii NBRC 10035.</title>
        <authorList>
            <person name="Ichikawa N."/>
            <person name="Sato H."/>
            <person name="Tonouchi N."/>
        </authorList>
    </citation>
    <scope>NUCLEOTIDE SEQUENCE</scope>
    <source>
        <strain evidence="2">NBRC 10035</strain>
    </source>
</reference>
<feature type="region of interest" description="Disordered" evidence="1">
    <location>
        <begin position="344"/>
        <end position="377"/>
    </location>
</feature>
<dbReference type="EMBL" id="BSXN01001132">
    <property type="protein sequence ID" value="GME71733.1"/>
    <property type="molecule type" value="Genomic_DNA"/>
</dbReference>
<accession>A0A9W6WH64</accession>
<dbReference type="PANTHER" id="PTHR41677">
    <property type="entry name" value="YALI0B19030P"/>
    <property type="match status" value="1"/>
</dbReference>
<feature type="region of interest" description="Disordered" evidence="1">
    <location>
        <begin position="154"/>
        <end position="196"/>
    </location>
</feature>
<evidence type="ECO:0000313" key="3">
    <source>
        <dbReference type="Proteomes" id="UP001165120"/>
    </source>
</evidence>
<proteinExistence type="predicted"/>
<keyword evidence="3" id="KW-1185">Reference proteome</keyword>
<feature type="compositionally biased region" description="Acidic residues" evidence="1">
    <location>
        <begin position="349"/>
        <end position="373"/>
    </location>
</feature>
<sequence length="429" mass="49358">MIKDSKLNLEGNIKFDPVQHLSYRNRIILKEIDKKSLNLGLKIEDYENFEIVNNSCFPLFNRNCIEIMKDEFNNYICNLKKNNKQKYNKFSFVSEDLKESKKKLPFCYQAWNNKHTINAISAIAGIDLKICSDFEIAHFSKNTTSKKTATAATTTLSSSSPSSSSTHSTINKFTHGNNSIKNHNKQKHTNHFKNNNNINNSLTDQVDYLISREKSIAYPYVCIVKLISNEDDESPEGYGIILQGRININIACKQVIEMNKSMKAICNYNIVMMATFQPKNLINYEDMKFLSSSYYTGYSCAQKLLTEGNNINGGIKRLNLSKKRSNSLDSSSFRKKVKRDLFMGRNDGKEEDGGDEEDDEDEEEDEEEEEEVEDYKTVEKYVNWLKDYYSRPNSKRRKKISRRNRRNSESSATPGSTVMIESPVLEGKS</sequence>
<dbReference type="PANTHER" id="PTHR41677:SF1">
    <property type="entry name" value="FE2OG DIOXYGENASE DOMAIN-CONTAINING PROTEIN"/>
    <property type="match status" value="1"/>
</dbReference>
<gene>
    <name evidence="2" type="ORF">Cboi02_000332700</name>
</gene>
<feature type="region of interest" description="Disordered" evidence="1">
    <location>
        <begin position="393"/>
        <end position="429"/>
    </location>
</feature>
<feature type="compositionally biased region" description="Polar residues" evidence="1">
    <location>
        <begin position="170"/>
        <end position="180"/>
    </location>
</feature>